<feature type="transmembrane region" description="Helical" evidence="9">
    <location>
        <begin position="391"/>
        <end position="415"/>
    </location>
</feature>
<evidence type="ECO:0000256" key="8">
    <source>
        <dbReference type="RuleBase" id="RU003346"/>
    </source>
</evidence>
<evidence type="ECO:0000256" key="6">
    <source>
        <dbReference type="ARBA" id="ARBA00023136"/>
    </source>
</evidence>
<feature type="transmembrane region" description="Helical" evidence="9">
    <location>
        <begin position="352"/>
        <end position="371"/>
    </location>
</feature>
<dbReference type="GO" id="GO:0016020">
    <property type="term" value="C:membrane"/>
    <property type="evidence" value="ECO:0007669"/>
    <property type="project" value="UniProtKB-SubCell"/>
</dbReference>
<feature type="transmembrane region" description="Helical" evidence="9">
    <location>
        <begin position="68"/>
        <end position="88"/>
    </location>
</feature>
<keyword evidence="7" id="KW-0325">Glycoprotein</keyword>
<keyword evidence="6 9" id="KW-0472">Membrane</keyword>
<dbReference type="PROSITE" id="PS00216">
    <property type="entry name" value="SUGAR_TRANSPORT_1"/>
    <property type="match status" value="2"/>
</dbReference>
<evidence type="ECO:0000256" key="5">
    <source>
        <dbReference type="ARBA" id="ARBA00022989"/>
    </source>
</evidence>
<evidence type="ECO:0000259" key="10">
    <source>
        <dbReference type="PROSITE" id="PS50850"/>
    </source>
</evidence>
<name>A0AAE8SUF8_9PEZI</name>
<evidence type="ECO:0000256" key="1">
    <source>
        <dbReference type="ARBA" id="ARBA00004141"/>
    </source>
</evidence>
<dbReference type="PRINTS" id="PR00171">
    <property type="entry name" value="SUGRTRNSPORT"/>
</dbReference>
<dbReference type="PANTHER" id="PTHR48022">
    <property type="entry name" value="PLASTIDIC GLUCOSE TRANSPORTER 4"/>
    <property type="match status" value="1"/>
</dbReference>
<comment type="subcellular location">
    <subcellularLocation>
        <location evidence="1">Membrane</location>
        <topology evidence="1">Multi-pass membrane protein</topology>
    </subcellularLocation>
</comment>
<keyword evidence="3 8" id="KW-0813">Transport</keyword>
<proteinExistence type="inferred from homology"/>
<keyword evidence="4 9" id="KW-0812">Transmembrane</keyword>
<feature type="transmembrane region" description="Helical" evidence="9">
    <location>
        <begin position="456"/>
        <end position="477"/>
    </location>
</feature>
<dbReference type="InterPro" id="IPR003663">
    <property type="entry name" value="Sugar/inositol_transpt"/>
</dbReference>
<sequence length="544" mass="60698">MGFSLHAEGTNDPKSVRNWRIHMTAIIASMSAIAMGYDTSVIGGTMALDSFKRDFGLVNTSGKDRDTLQGNIVSTFQAGCFFGSLLSFPLAEKFGRKKAIFLAAAVFIIGGTLMTASHGKLAMLIMGRAIAGLGIGSASLIVPVYIAETSPPSIRGRLIGIFEVASQGGGMLGFWINYACDRTIPDNQAAQWVVPLGIQLVPGALLCAGMLMCPESPRWLARKDRWEEAEKILVHLRDLPADHPYIRDELSDIRQQVEERTANRMTYPEMFKRLLQKGVRNRIMIGLLLMACQNLTGVNIITYYAPRIFETLGITGTSTKLFATGFYGIAKTLGMIIFSVWLVERVGRRKGLIWGAFIGSIPMWYIGGYVMRADPAAAAAAGETQRDGWGYLAMVCVYLYGLIYCATWQGITWVYCSEIFPIDIRMLCTAITTADQWLWSFLISRTTPYMITSLGYGTYMFFGALMIIMGFWALFFVPETKGLTLEDMDRLFNQSTAKTVWMSLVQRRSMDDILEERRQQAVIYDSKEKAELEQIESADVNRRR</sequence>
<dbReference type="SUPFAM" id="SSF103473">
    <property type="entry name" value="MFS general substrate transporter"/>
    <property type="match status" value="1"/>
</dbReference>
<keyword evidence="5 9" id="KW-1133">Transmembrane helix</keyword>
<dbReference type="Gene3D" id="1.20.1250.20">
    <property type="entry name" value="MFS general substrate transporter like domains"/>
    <property type="match status" value="1"/>
</dbReference>
<feature type="transmembrane region" description="Helical" evidence="9">
    <location>
        <begin position="21"/>
        <end position="48"/>
    </location>
</feature>
<feature type="domain" description="Major facilitator superfamily (MFS) profile" evidence="10">
    <location>
        <begin position="24"/>
        <end position="481"/>
    </location>
</feature>
<dbReference type="InterPro" id="IPR005828">
    <property type="entry name" value="MFS_sugar_transport-like"/>
</dbReference>
<dbReference type="Proteomes" id="UP001187682">
    <property type="component" value="Unassembled WGS sequence"/>
</dbReference>
<comment type="caution">
    <text evidence="11">The sequence shown here is derived from an EMBL/GenBank/DDBJ whole genome shotgun (WGS) entry which is preliminary data.</text>
</comment>
<comment type="similarity">
    <text evidence="2 8">Belongs to the major facilitator superfamily. Sugar transporter (TC 2.A.1.1) family.</text>
</comment>
<dbReference type="InterPro" id="IPR005829">
    <property type="entry name" value="Sugar_transporter_CS"/>
</dbReference>
<keyword evidence="12" id="KW-1185">Reference proteome</keyword>
<dbReference type="NCBIfam" id="TIGR00879">
    <property type="entry name" value="SP"/>
    <property type="match status" value="1"/>
</dbReference>
<dbReference type="InterPro" id="IPR036259">
    <property type="entry name" value="MFS_trans_sf"/>
</dbReference>
<feature type="transmembrane region" description="Helical" evidence="9">
    <location>
        <begin position="158"/>
        <end position="178"/>
    </location>
</feature>
<dbReference type="CDD" id="cd17356">
    <property type="entry name" value="MFS_HXT"/>
    <property type="match status" value="1"/>
</dbReference>
<evidence type="ECO:0000256" key="2">
    <source>
        <dbReference type="ARBA" id="ARBA00010992"/>
    </source>
</evidence>
<dbReference type="AlphaFoldDB" id="A0AAE8SUF8"/>
<evidence type="ECO:0000256" key="9">
    <source>
        <dbReference type="SAM" id="Phobius"/>
    </source>
</evidence>
<gene>
    <name evidence="11" type="ORF">DNG_04324</name>
</gene>
<dbReference type="GO" id="GO:0005351">
    <property type="term" value="F:carbohydrate:proton symporter activity"/>
    <property type="evidence" value="ECO:0007669"/>
    <property type="project" value="TreeGrafter"/>
</dbReference>
<evidence type="ECO:0000256" key="3">
    <source>
        <dbReference type="ARBA" id="ARBA00022448"/>
    </source>
</evidence>
<reference evidence="11" key="1">
    <citation type="submission" date="2018-03" db="EMBL/GenBank/DDBJ databases">
        <authorList>
            <person name="Guldener U."/>
        </authorList>
    </citation>
    <scope>NUCLEOTIDE SEQUENCE</scope>
</reference>
<dbReference type="Pfam" id="PF00083">
    <property type="entry name" value="Sugar_tr"/>
    <property type="match status" value="1"/>
</dbReference>
<evidence type="ECO:0000256" key="4">
    <source>
        <dbReference type="ARBA" id="ARBA00022692"/>
    </source>
</evidence>
<feature type="transmembrane region" description="Helical" evidence="9">
    <location>
        <begin position="325"/>
        <end position="343"/>
    </location>
</feature>
<dbReference type="EMBL" id="ONZQ02000005">
    <property type="protein sequence ID" value="SPO01651.1"/>
    <property type="molecule type" value="Genomic_DNA"/>
</dbReference>
<evidence type="ECO:0000313" key="12">
    <source>
        <dbReference type="Proteomes" id="UP001187682"/>
    </source>
</evidence>
<organism evidence="11 12">
    <name type="scientific">Cephalotrichum gorgonifer</name>
    <dbReference type="NCBI Taxonomy" id="2041049"/>
    <lineage>
        <taxon>Eukaryota</taxon>
        <taxon>Fungi</taxon>
        <taxon>Dikarya</taxon>
        <taxon>Ascomycota</taxon>
        <taxon>Pezizomycotina</taxon>
        <taxon>Sordariomycetes</taxon>
        <taxon>Hypocreomycetidae</taxon>
        <taxon>Microascales</taxon>
        <taxon>Microascaceae</taxon>
        <taxon>Cephalotrichum</taxon>
    </lineage>
</organism>
<accession>A0AAE8SUF8</accession>
<dbReference type="PANTHER" id="PTHR48022:SF42">
    <property type="entry name" value="MAJOR FACILITATOR SUPERFAMILY (MFS) PROFILE DOMAIN-CONTAINING PROTEIN"/>
    <property type="match status" value="1"/>
</dbReference>
<feature type="transmembrane region" description="Helical" evidence="9">
    <location>
        <begin position="283"/>
        <end position="305"/>
    </location>
</feature>
<protein>
    <submittedName>
        <fullName evidence="11">Related to quinate transport protein</fullName>
    </submittedName>
</protein>
<dbReference type="FunFam" id="1.20.1250.20:FF:000026">
    <property type="entry name" value="MFS quinate transporter QutD"/>
    <property type="match status" value="1"/>
</dbReference>
<feature type="transmembrane region" description="Helical" evidence="9">
    <location>
        <begin position="125"/>
        <end position="146"/>
    </location>
</feature>
<dbReference type="InterPro" id="IPR050360">
    <property type="entry name" value="MFS_Sugar_Transporters"/>
</dbReference>
<dbReference type="PROSITE" id="PS50850">
    <property type="entry name" value="MFS"/>
    <property type="match status" value="1"/>
</dbReference>
<evidence type="ECO:0000256" key="7">
    <source>
        <dbReference type="ARBA" id="ARBA00023180"/>
    </source>
</evidence>
<dbReference type="PROSITE" id="PS00217">
    <property type="entry name" value="SUGAR_TRANSPORT_2"/>
    <property type="match status" value="1"/>
</dbReference>
<dbReference type="InterPro" id="IPR020846">
    <property type="entry name" value="MFS_dom"/>
</dbReference>
<evidence type="ECO:0000313" key="11">
    <source>
        <dbReference type="EMBL" id="SPO01651.1"/>
    </source>
</evidence>
<feature type="transmembrane region" description="Helical" evidence="9">
    <location>
        <begin position="100"/>
        <end position="119"/>
    </location>
</feature>
<feature type="transmembrane region" description="Helical" evidence="9">
    <location>
        <begin position="190"/>
        <end position="213"/>
    </location>
</feature>